<dbReference type="Gene3D" id="3.40.50.720">
    <property type="entry name" value="NAD(P)-binding Rossmann-like Domain"/>
    <property type="match status" value="1"/>
</dbReference>
<dbReference type="PANTHER" id="PTHR14239:SF10">
    <property type="entry name" value="REDUCTASE"/>
    <property type="match status" value="1"/>
</dbReference>
<sequence>MARSLRVSPGPRSGKFGAAPFGYPWRRPVRAGPRAHDPAGRRGTMRIGIIGAGRIGSTLARHFAGIGHEVALANSRGPETLAELVASIDGPVRAVTAAEAARFGQVVVVAIPYGHIGDLPLAELRDKVVIDTGNYSPGRDEHEPDLDDDSTTSSEKLRNATDSNLVKAFNSIFWEVLRDRGRPKGDPERLAIPISGDDEEAVAVVAGLIRDIGFDPVNAGHLGGGGRKHQPGTDVYAAKLSATELDARLHSA</sequence>
<dbReference type="EMBL" id="BMMV01000002">
    <property type="protein sequence ID" value="GGJ77792.1"/>
    <property type="molecule type" value="Genomic_DNA"/>
</dbReference>
<accession>A0ABQ2DXZ0</accession>
<dbReference type="PANTHER" id="PTHR14239">
    <property type="entry name" value="DUDULIN-RELATED"/>
    <property type="match status" value="1"/>
</dbReference>
<name>A0ABQ2DXZ0_9ACTN</name>
<proteinExistence type="predicted"/>
<evidence type="ECO:0000313" key="5">
    <source>
        <dbReference type="Proteomes" id="UP000660265"/>
    </source>
</evidence>
<dbReference type="Proteomes" id="UP000660265">
    <property type="component" value="Unassembled WGS sequence"/>
</dbReference>
<gene>
    <name evidence="4" type="ORF">GCM10011583_06480</name>
</gene>
<feature type="region of interest" description="Disordered" evidence="2">
    <location>
        <begin position="133"/>
        <end position="159"/>
    </location>
</feature>
<dbReference type="InterPro" id="IPR028939">
    <property type="entry name" value="P5C_Rdtase_cat_N"/>
</dbReference>
<keyword evidence="5" id="KW-1185">Reference proteome</keyword>
<evidence type="ECO:0000259" key="3">
    <source>
        <dbReference type="Pfam" id="PF03807"/>
    </source>
</evidence>
<dbReference type="InterPro" id="IPR036291">
    <property type="entry name" value="NAD(P)-bd_dom_sf"/>
</dbReference>
<protein>
    <submittedName>
        <fullName evidence="4">NADP oxidoreductase</fullName>
    </submittedName>
</protein>
<evidence type="ECO:0000256" key="2">
    <source>
        <dbReference type="SAM" id="MobiDB-lite"/>
    </source>
</evidence>
<dbReference type="InterPro" id="IPR051267">
    <property type="entry name" value="STEAP_metalloreductase"/>
</dbReference>
<dbReference type="Pfam" id="PF03807">
    <property type="entry name" value="F420_oxidored"/>
    <property type="match status" value="1"/>
</dbReference>
<dbReference type="SUPFAM" id="SSF51735">
    <property type="entry name" value="NAD(P)-binding Rossmann-fold domains"/>
    <property type="match status" value="1"/>
</dbReference>
<organism evidence="4 5">
    <name type="scientific">Streptomyces camponoticapitis</name>
    <dbReference type="NCBI Taxonomy" id="1616125"/>
    <lineage>
        <taxon>Bacteria</taxon>
        <taxon>Bacillati</taxon>
        <taxon>Actinomycetota</taxon>
        <taxon>Actinomycetes</taxon>
        <taxon>Kitasatosporales</taxon>
        <taxon>Streptomycetaceae</taxon>
        <taxon>Streptomyces</taxon>
    </lineage>
</organism>
<feature type="domain" description="Pyrroline-5-carboxylate reductase catalytic N-terminal" evidence="3">
    <location>
        <begin position="46"/>
        <end position="135"/>
    </location>
</feature>
<keyword evidence="1" id="KW-0560">Oxidoreductase</keyword>
<comment type="caution">
    <text evidence="4">The sequence shown here is derived from an EMBL/GenBank/DDBJ whole genome shotgun (WGS) entry which is preliminary data.</text>
</comment>
<evidence type="ECO:0000313" key="4">
    <source>
        <dbReference type="EMBL" id="GGJ77792.1"/>
    </source>
</evidence>
<evidence type="ECO:0000256" key="1">
    <source>
        <dbReference type="ARBA" id="ARBA00023002"/>
    </source>
</evidence>
<reference evidence="5" key="1">
    <citation type="journal article" date="2019" name="Int. J. Syst. Evol. Microbiol.">
        <title>The Global Catalogue of Microorganisms (GCM) 10K type strain sequencing project: providing services to taxonomists for standard genome sequencing and annotation.</title>
        <authorList>
            <consortium name="The Broad Institute Genomics Platform"/>
            <consortium name="The Broad Institute Genome Sequencing Center for Infectious Disease"/>
            <person name="Wu L."/>
            <person name="Ma J."/>
        </authorList>
    </citation>
    <scope>NUCLEOTIDE SEQUENCE [LARGE SCALE GENOMIC DNA]</scope>
    <source>
        <strain evidence="5">CGMCC 4.7275</strain>
    </source>
</reference>